<gene>
    <name evidence="7" type="ORF">SK128_023675</name>
</gene>
<feature type="domain" description="C2H2-type" evidence="6">
    <location>
        <begin position="93"/>
        <end position="120"/>
    </location>
</feature>
<dbReference type="Gene3D" id="3.30.160.60">
    <property type="entry name" value="Classic Zinc Finger"/>
    <property type="match status" value="2"/>
</dbReference>
<keyword evidence="8" id="KW-1185">Reference proteome</keyword>
<dbReference type="GO" id="GO:0005634">
    <property type="term" value="C:nucleus"/>
    <property type="evidence" value="ECO:0007669"/>
    <property type="project" value="TreeGrafter"/>
</dbReference>
<keyword evidence="1" id="KW-0479">Metal-binding</keyword>
<dbReference type="Proteomes" id="UP001381693">
    <property type="component" value="Unassembled WGS sequence"/>
</dbReference>
<protein>
    <recommendedName>
        <fullName evidence="6">C2H2-type domain-containing protein</fullName>
    </recommendedName>
</protein>
<dbReference type="GO" id="GO:0008270">
    <property type="term" value="F:zinc ion binding"/>
    <property type="evidence" value="ECO:0007669"/>
    <property type="project" value="UniProtKB-KW"/>
</dbReference>
<organism evidence="7 8">
    <name type="scientific">Halocaridina rubra</name>
    <name type="common">Hawaiian red shrimp</name>
    <dbReference type="NCBI Taxonomy" id="373956"/>
    <lineage>
        <taxon>Eukaryota</taxon>
        <taxon>Metazoa</taxon>
        <taxon>Ecdysozoa</taxon>
        <taxon>Arthropoda</taxon>
        <taxon>Crustacea</taxon>
        <taxon>Multicrustacea</taxon>
        <taxon>Malacostraca</taxon>
        <taxon>Eumalacostraca</taxon>
        <taxon>Eucarida</taxon>
        <taxon>Decapoda</taxon>
        <taxon>Pleocyemata</taxon>
        <taxon>Caridea</taxon>
        <taxon>Atyoidea</taxon>
        <taxon>Atyidae</taxon>
        <taxon>Halocaridina</taxon>
    </lineage>
</organism>
<dbReference type="InterPro" id="IPR036236">
    <property type="entry name" value="Znf_C2H2_sf"/>
</dbReference>
<dbReference type="FunFam" id="3.30.160.60:FF:000184">
    <property type="entry name" value="Zinc finger protein 333"/>
    <property type="match status" value="1"/>
</dbReference>
<evidence type="ECO:0000313" key="8">
    <source>
        <dbReference type="Proteomes" id="UP001381693"/>
    </source>
</evidence>
<sequence length="150" mass="17202">MNQKKRVVEYMICFQVNQGSGIGGGDEVLCGNGDHGGNGTVGEVRNGSEMSSSLEWHQLQQHQQLLTQEQLLHKPDGHLQFDLHHLLDSKRPYMCKFCGKWFATPSKVVRHERTHTGERPYVCSQCTLSFNQKEILKRHMRSVHKVTTTW</sequence>
<dbReference type="PROSITE" id="PS50157">
    <property type="entry name" value="ZINC_FINGER_C2H2_2"/>
    <property type="match status" value="2"/>
</dbReference>
<proteinExistence type="predicted"/>
<comment type="caution">
    <text evidence="7">The sequence shown here is derived from an EMBL/GenBank/DDBJ whole genome shotgun (WGS) entry which is preliminary data.</text>
</comment>
<dbReference type="InterPro" id="IPR013087">
    <property type="entry name" value="Znf_C2H2_type"/>
</dbReference>
<evidence type="ECO:0000256" key="1">
    <source>
        <dbReference type="ARBA" id="ARBA00022723"/>
    </source>
</evidence>
<evidence type="ECO:0000256" key="2">
    <source>
        <dbReference type="ARBA" id="ARBA00022737"/>
    </source>
</evidence>
<feature type="domain" description="C2H2-type" evidence="6">
    <location>
        <begin position="121"/>
        <end position="144"/>
    </location>
</feature>
<dbReference type="PROSITE" id="PS00028">
    <property type="entry name" value="ZINC_FINGER_C2H2_1"/>
    <property type="match status" value="2"/>
</dbReference>
<dbReference type="FunFam" id="3.30.160.60:FF:000196">
    <property type="entry name" value="Zinc finger protein 1026"/>
    <property type="match status" value="1"/>
</dbReference>
<accession>A0AAN9FU68</accession>
<evidence type="ECO:0000256" key="3">
    <source>
        <dbReference type="ARBA" id="ARBA00022771"/>
    </source>
</evidence>
<name>A0AAN9FU68_HALRR</name>
<dbReference type="AlphaFoldDB" id="A0AAN9FU68"/>
<dbReference type="SUPFAM" id="SSF57667">
    <property type="entry name" value="beta-beta-alpha zinc fingers"/>
    <property type="match status" value="1"/>
</dbReference>
<keyword evidence="2" id="KW-0677">Repeat</keyword>
<evidence type="ECO:0000256" key="5">
    <source>
        <dbReference type="PROSITE-ProRule" id="PRU00042"/>
    </source>
</evidence>
<dbReference type="SMART" id="SM00355">
    <property type="entry name" value="ZnF_C2H2"/>
    <property type="match status" value="2"/>
</dbReference>
<dbReference type="Pfam" id="PF13894">
    <property type="entry name" value="zf-C2H2_4"/>
    <property type="match status" value="2"/>
</dbReference>
<evidence type="ECO:0000313" key="7">
    <source>
        <dbReference type="EMBL" id="KAK7086597.1"/>
    </source>
</evidence>
<dbReference type="PANTHER" id="PTHR14196">
    <property type="entry name" value="ODD-SKIPPED - RELATED"/>
    <property type="match status" value="1"/>
</dbReference>
<reference evidence="7 8" key="1">
    <citation type="submission" date="2023-11" db="EMBL/GenBank/DDBJ databases">
        <title>Halocaridina rubra genome assembly.</title>
        <authorList>
            <person name="Smith C."/>
        </authorList>
    </citation>
    <scope>NUCLEOTIDE SEQUENCE [LARGE SCALE GENOMIC DNA]</scope>
    <source>
        <strain evidence="7">EP-1</strain>
        <tissue evidence="7">Whole</tissue>
    </source>
</reference>
<evidence type="ECO:0000256" key="4">
    <source>
        <dbReference type="ARBA" id="ARBA00022833"/>
    </source>
</evidence>
<dbReference type="InterPro" id="IPR050717">
    <property type="entry name" value="C2H2-ZF_Transcription_Reg"/>
</dbReference>
<evidence type="ECO:0000259" key="6">
    <source>
        <dbReference type="PROSITE" id="PS50157"/>
    </source>
</evidence>
<dbReference type="EMBL" id="JAXCGZ010000139">
    <property type="protein sequence ID" value="KAK7086597.1"/>
    <property type="molecule type" value="Genomic_DNA"/>
</dbReference>
<keyword evidence="3 5" id="KW-0863">Zinc-finger</keyword>
<dbReference type="GO" id="GO:0000981">
    <property type="term" value="F:DNA-binding transcription factor activity, RNA polymerase II-specific"/>
    <property type="evidence" value="ECO:0007669"/>
    <property type="project" value="TreeGrafter"/>
</dbReference>
<keyword evidence="4" id="KW-0862">Zinc</keyword>
<dbReference type="PANTHER" id="PTHR14196:SF12">
    <property type="entry name" value="ZINC FINGER PROTEIN 208-LIKE"/>
    <property type="match status" value="1"/>
</dbReference>
<dbReference type="GO" id="GO:0000977">
    <property type="term" value="F:RNA polymerase II transcription regulatory region sequence-specific DNA binding"/>
    <property type="evidence" value="ECO:0007669"/>
    <property type="project" value="TreeGrafter"/>
</dbReference>